<dbReference type="Proteomes" id="UP000002051">
    <property type="component" value="Chromosome 4"/>
</dbReference>
<dbReference type="EnsemblPlants" id="AES92687">
    <property type="protein sequence ID" value="AES92687"/>
    <property type="gene ID" value="MTR_4g132790"/>
</dbReference>
<keyword evidence="3" id="KW-1185">Reference proteome</keyword>
<reference evidence="2" key="3">
    <citation type="submission" date="2015-04" db="UniProtKB">
        <authorList>
            <consortium name="EnsemblPlants"/>
        </authorList>
    </citation>
    <scope>IDENTIFICATION</scope>
    <source>
        <strain evidence="2">cv. Jemalong A17</strain>
    </source>
</reference>
<protein>
    <submittedName>
        <fullName evidence="1 2">Uncharacterized protein</fullName>
    </submittedName>
</protein>
<name>G7JKG0_MEDTR</name>
<reference evidence="1 3" key="1">
    <citation type="journal article" date="2011" name="Nature">
        <title>The Medicago genome provides insight into the evolution of rhizobial symbioses.</title>
        <authorList>
            <person name="Young N.D."/>
            <person name="Debelle F."/>
            <person name="Oldroyd G.E."/>
            <person name="Geurts R."/>
            <person name="Cannon S.B."/>
            <person name="Udvardi M.K."/>
            <person name="Benedito V.A."/>
            <person name="Mayer K.F."/>
            <person name="Gouzy J."/>
            <person name="Schoof H."/>
            <person name="Van de Peer Y."/>
            <person name="Proost S."/>
            <person name="Cook D.R."/>
            <person name="Meyers B.C."/>
            <person name="Spannagl M."/>
            <person name="Cheung F."/>
            <person name="De Mita S."/>
            <person name="Krishnakumar V."/>
            <person name="Gundlach H."/>
            <person name="Zhou S."/>
            <person name="Mudge J."/>
            <person name="Bharti A.K."/>
            <person name="Murray J.D."/>
            <person name="Naoumkina M.A."/>
            <person name="Rosen B."/>
            <person name="Silverstein K.A."/>
            <person name="Tang H."/>
            <person name="Rombauts S."/>
            <person name="Zhao P.X."/>
            <person name="Zhou P."/>
            <person name="Barbe V."/>
            <person name="Bardou P."/>
            <person name="Bechner M."/>
            <person name="Bellec A."/>
            <person name="Berger A."/>
            <person name="Berges H."/>
            <person name="Bidwell S."/>
            <person name="Bisseling T."/>
            <person name="Choisne N."/>
            <person name="Couloux A."/>
            <person name="Denny R."/>
            <person name="Deshpande S."/>
            <person name="Dai X."/>
            <person name="Doyle J.J."/>
            <person name="Dudez A.M."/>
            <person name="Farmer A.D."/>
            <person name="Fouteau S."/>
            <person name="Franken C."/>
            <person name="Gibelin C."/>
            <person name="Gish J."/>
            <person name="Goldstein S."/>
            <person name="Gonzalez A.J."/>
            <person name="Green P.J."/>
            <person name="Hallab A."/>
            <person name="Hartog M."/>
            <person name="Hua A."/>
            <person name="Humphray S.J."/>
            <person name="Jeong D.H."/>
            <person name="Jing Y."/>
            <person name="Jocker A."/>
            <person name="Kenton S.M."/>
            <person name="Kim D.J."/>
            <person name="Klee K."/>
            <person name="Lai H."/>
            <person name="Lang C."/>
            <person name="Lin S."/>
            <person name="Macmil S.L."/>
            <person name="Magdelenat G."/>
            <person name="Matthews L."/>
            <person name="McCorrison J."/>
            <person name="Monaghan E.L."/>
            <person name="Mun J.H."/>
            <person name="Najar F.Z."/>
            <person name="Nicholson C."/>
            <person name="Noirot C."/>
            <person name="O'Bleness M."/>
            <person name="Paule C.R."/>
            <person name="Poulain J."/>
            <person name="Prion F."/>
            <person name="Qin B."/>
            <person name="Qu C."/>
            <person name="Retzel E.F."/>
            <person name="Riddle C."/>
            <person name="Sallet E."/>
            <person name="Samain S."/>
            <person name="Samson N."/>
            <person name="Sanders I."/>
            <person name="Saurat O."/>
            <person name="Scarpelli C."/>
            <person name="Schiex T."/>
            <person name="Segurens B."/>
            <person name="Severin A.J."/>
            <person name="Sherrier D.J."/>
            <person name="Shi R."/>
            <person name="Sims S."/>
            <person name="Singer S.R."/>
            <person name="Sinharoy S."/>
            <person name="Sterck L."/>
            <person name="Viollet A."/>
            <person name="Wang B.B."/>
            <person name="Wang K."/>
            <person name="Wang M."/>
            <person name="Wang X."/>
            <person name="Warfsmann J."/>
            <person name="Weissenbach J."/>
            <person name="White D.D."/>
            <person name="White J.D."/>
            <person name="Wiley G.B."/>
            <person name="Wincker P."/>
            <person name="Xing Y."/>
            <person name="Yang L."/>
            <person name="Yao Z."/>
            <person name="Ying F."/>
            <person name="Zhai J."/>
            <person name="Zhou L."/>
            <person name="Zuber A."/>
            <person name="Denarie J."/>
            <person name="Dixon R.A."/>
            <person name="May G.D."/>
            <person name="Schwartz D.C."/>
            <person name="Rogers J."/>
            <person name="Quetier F."/>
            <person name="Town C.D."/>
            <person name="Roe B.A."/>
        </authorList>
    </citation>
    <scope>NUCLEOTIDE SEQUENCE [LARGE SCALE GENOMIC DNA]</scope>
    <source>
        <strain evidence="1">A17</strain>
        <strain evidence="2 3">cv. Jemalong A17</strain>
    </source>
</reference>
<dbReference type="AlphaFoldDB" id="G7JKG0"/>
<gene>
    <name evidence="1" type="ordered locus">MTR_4g132790</name>
</gene>
<evidence type="ECO:0000313" key="2">
    <source>
        <dbReference type="EnsemblPlants" id="AES92687"/>
    </source>
</evidence>
<dbReference type="PaxDb" id="3880-AES92687"/>
<organism evidence="1 3">
    <name type="scientific">Medicago truncatula</name>
    <name type="common">Barrel medic</name>
    <name type="synonym">Medicago tribuloides</name>
    <dbReference type="NCBI Taxonomy" id="3880"/>
    <lineage>
        <taxon>Eukaryota</taxon>
        <taxon>Viridiplantae</taxon>
        <taxon>Streptophyta</taxon>
        <taxon>Embryophyta</taxon>
        <taxon>Tracheophyta</taxon>
        <taxon>Spermatophyta</taxon>
        <taxon>Magnoliopsida</taxon>
        <taxon>eudicotyledons</taxon>
        <taxon>Gunneridae</taxon>
        <taxon>Pentapetalae</taxon>
        <taxon>rosids</taxon>
        <taxon>fabids</taxon>
        <taxon>Fabales</taxon>
        <taxon>Fabaceae</taxon>
        <taxon>Papilionoideae</taxon>
        <taxon>50 kb inversion clade</taxon>
        <taxon>NPAAA clade</taxon>
        <taxon>Hologalegina</taxon>
        <taxon>IRL clade</taxon>
        <taxon>Trifolieae</taxon>
        <taxon>Medicago</taxon>
    </lineage>
</organism>
<reference evidence="1 3" key="2">
    <citation type="journal article" date="2014" name="BMC Genomics">
        <title>An improved genome release (version Mt4.0) for the model legume Medicago truncatula.</title>
        <authorList>
            <person name="Tang H."/>
            <person name="Krishnakumar V."/>
            <person name="Bidwell S."/>
            <person name="Rosen B."/>
            <person name="Chan A."/>
            <person name="Zhou S."/>
            <person name="Gentzbittel L."/>
            <person name="Childs K.L."/>
            <person name="Yandell M."/>
            <person name="Gundlach H."/>
            <person name="Mayer K.F."/>
            <person name="Schwartz D.C."/>
            <person name="Town C.D."/>
        </authorList>
    </citation>
    <scope>GENOME REANNOTATION</scope>
    <source>
        <strain evidence="2 3">cv. Jemalong A17</strain>
    </source>
</reference>
<evidence type="ECO:0000313" key="1">
    <source>
        <dbReference type="EMBL" id="AES92687.1"/>
    </source>
</evidence>
<dbReference type="HOGENOM" id="CLU_3090262_0_0_1"/>
<evidence type="ECO:0000313" key="3">
    <source>
        <dbReference type="Proteomes" id="UP000002051"/>
    </source>
</evidence>
<proteinExistence type="predicted"/>
<accession>G7JKG0</accession>
<dbReference type="EMBL" id="CM001220">
    <property type="protein sequence ID" value="AES92687.1"/>
    <property type="molecule type" value="Genomic_DNA"/>
</dbReference>
<sequence length="52" mass="5822">MMKRPLICLHAGGVVEEEEEAVKRRRGTMEEEVKEVPIVVLLGICERNGGET</sequence>